<dbReference type="SUPFAM" id="SSF53613">
    <property type="entry name" value="Ribokinase-like"/>
    <property type="match status" value="1"/>
</dbReference>
<feature type="domain" description="Carbohydrate kinase PfkB" evidence="5">
    <location>
        <begin position="50"/>
        <end position="193"/>
    </location>
</feature>
<feature type="transmembrane region" description="Helical" evidence="4">
    <location>
        <begin position="21"/>
        <end position="43"/>
    </location>
</feature>
<keyword evidence="4" id="KW-1133">Transmembrane helix</keyword>
<sequence>MSGTKQAKMSAVRYKARQLRFCLLFVIRVQNLILCLFMLALPFPKLYYNQGETLIGNAFSSFTGGKGANQAVACARLGAVVTMIGCVGEDAMAQQLRDALGAEGIDMHYVKTVPHKATGIAAINVTEDDNRIIFIPGENHCLLPENVLVLKHVIAASDMAMQQHEIPLETVEASIKLAHSLGIPVILNPAPASIIPSSCACLLTIGI</sequence>
<evidence type="ECO:0000313" key="6">
    <source>
        <dbReference type="EMBL" id="SFF28847.1"/>
    </source>
</evidence>
<proteinExistence type="inferred from homology"/>
<dbReference type="Pfam" id="PF00294">
    <property type="entry name" value="PfkB"/>
    <property type="match status" value="1"/>
</dbReference>
<protein>
    <submittedName>
        <fullName evidence="6">PfkB family carbohydrate kinase</fullName>
    </submittedName>
</protein>
<dbReference type="InterPro" id="IPR011611">
    <property type="entry name" value="PfkB_dom"/>
</dbReference>
<keyword evidence="7" id="KW-1185">Reference proteome</keyword>
<reference evidence="7" key="1">
    <citation type="submission" date="2016-10" db="EMBL/GenBank/DDBJ databases">
        <authorList>
            <person name="Varghese N."/>
            <person name="Submissions S."/>
        </authorList>
    </citation>
    <scope>NUCLEOTIDE SEQUENCE [LARGE SCALE GENOMIC DNA]</scope>
    <source>
        <strain evidence="7">CGMCC 1.10223</strain>
    </source>
</reference>
<dbReference type="PANTHER" id="PTHR10584">
    <property type="entry name" value="SUGAR KINASE"/>
    <property type="match status" value="1"/>
</dbReference>
<dbReference type="Proteomes" id="UP000183410">
    <property type="component" value="Unassembled WGS sequence"/>
</dbReference>
<evidence type="ECO:0000256" key="2">
    <source>
        <dbReference type="ARBA" id="ARBA00022679"/>
    </source>
</evidence>
<evidence type="ECO:0000259" key="5">
    <source>
        <dbReference type="Pfam" id="PF00294"/>
    </source>
</evidence>
<evidence type="ECO:0000256" key="3">
    <source>
        <dbReference type="ARBA" id="ARBA00022777"/>
    </source>
</evidence>
<accession>A0A1I2HIZ7</accession>
<name>A0A1I2HIZ7_9BACL</name>
<keyword evidence="3 6" id="KW-0418">Kinase</keyword>
<dbReference type="PROSITE" id="PS00583">
    <property type="entry name" value="PFKB_KINASES_1"/>
    <property type="match status" value="1"/>
</dbReference>
<dbReference type="PRINTS" id="PR00990">
    <property type="entry name" value="RIBOKINASE"/>
</dbReference>
<gene>
    <name evidence="6" type="ORF">SAMN04487969_12342</name>
</gene>
<dbReference type="GO" id="GO:0006796">
    <property type="term" value="P:phosphate-containing compound metabolic process"/>
    <property type="evidence" value="ECO:0007669"/>
    <property type="project" value="UniProtKB-ARBA"/>
</dbReference>
<keyword evidence="4" id="KW-0472">Membrane</keyword>
<dbReference type="EMBL" id="FONN01000023">
    <property type="protein sequence ID" value="SFF28847.1"/>
    <property type="molecule type" value="Genomic_DNA"/>
</dbReference>
<evidence type="ECO:0000256" key="4">
    <source>
        <dbReference type="SAM" id="Phobius"/>
    </source>
</evidence>
<dbReference type="InterPro" id="IPR002139">
    <property type="entry name" value="Ribo/fructo_kinase"/>
</dbReference>
<evidence type="ECO:0000256" key="1">
    <source>
        <dbReference type="ARBA" id="ARBA00010688"/>
    </source>
</evidence>
<keyword evidence="4" id="KW-0812">Transmembrane</keyword>
<dbReference type="InterPro" id="IPR002173">
    <property type="entry name" value="Carboh/pur_kinase_PfkB_CS"/>
</dbReference>
<dbReference type="PANTHER" id="PTHR10584:SF166">
    <property type="entry name" value="RIBOKINASE"/>
    <property type="match status" value="1"/>
</dbReference>
<organism evidence="6 7">
    <name type="scientific">Paenibacillus algorifonticola</name>
    <dbReference type="NCBI Taxonomy" id="684063"/>
    <lineage>
        <taxon>Bacteria</taxon>
        <taxon>Bacillati</taxon>
        <taxon>Bacillota</taxon>
        <taxon>Bacilli</taxon>
        <taxon>Bacillales</taxon>
        <taxon>Paenibacillaceae</taxon>
        <taxon>Paenibacillus</taxon>
    </lineage>
</organism>
<evidence type="ECO:0000313" key="7">
    <source>
        <dbReference type="Proteomes" id="UP000183410"/>
    </source>
</evidence>
<comment type="similarity">
    <text evidence="1">Belongs to the carbohydrate kinase PfkB family.</text>
</comment>
<dbReference type="OrthoDB" id="9775849at2"/>
<keyword evidence="2" id="KW-0808">Transferase</keyword>
<dbReference type="Gene3D" id="3.40.1190.20">
    <property type="match status" value="1"/>
</dbReference>
<dbReference type="InterPro" id="IPR029056">
    <property type="entry name" value="Ribokinase-like"/>
</dbReference>
<dbReference type="AlphaFoldDB" id="A0A1I2HIZ7"/>
<dbReference type="GO" id="GO:0016301">
    <property type="term" value="F:kinase activity"/>
    <property type="evidence" value="ECO:0007669"/>
    <property type="project" value="UniProtKB-KW"/>
</dbReference>